<reference evidence="2 3" key="1">
    <citation type="submission" date="2018-10" db="EMBL/GenBank/DDBJ databases">
        <title>Rhizobium etli, R. leguminosarum and a new Rhizobium genospecies from Phaseolus dumosus.</title>
        <authorList>
            <person name="Ramirez-Puebla S.T."/>
            <person name="Rogel-Hernandez M.A."/>
            <person name="Guerrero G."/>
            <person name="Ormeno-Orrillo E."/>
            <person name="Martinez-Romero J.C."/>
            <person name="Negrete-Yankelevich S."/>
            <person name="Martinez-Romero E."/>
        </authorList>
    </citation>
    <scope>NUCLEOTIDE SEQUENCE [LARGE SCALE GENOMIC DNA]</scope>
    <source>
        <strain evidence="2 3">CCGE525</strain>
        <plasmid evidence="3">prccge525a</plasmid>
    </source>
</reference>
<dbReference type="InterPro" id="IPR009057">
    <property type="entry name" value="Homeodomain-like_sf"/>
</dbReference>
<dbReference type="GO" id="GO:0003700">
    <property type="term" value="F:DNA-binding transcription factor activity"/>
    <property type="evidence" value="ECO:0007669"/>
    <property type="project" value="InterPro"/>
</dbReference>
<proteinExistence type="predicted"/>
<protein>
    <submittedName>
        <fullName evidence="2">MurR/RpiR family transcriptional regulator</fullName>
    </submittedName>
</protein>
<geneLocation type="plasmid" evidence="3">
    <name>prccge525a</name>
</geneLocation>
<dbReference type="SUPFAM" id="SSF46689">
    <property type="entry name" value="Homeodomain-like"/>
    <property type="match status" value="1"/>
</dbReference>
<dbReference type="EMBL" id="CP032697">
    <property type="protein sequence ID" value="AYG64454.1"/>
    <property type="molecule type" value="Genomic_DNA"/>
</dbReference>
<sequence>MDRKKAVAPEKSGCEASHIGQLKDMIVATNLRLPEQQERVARIALFDPDVVAFGTTASLAQRCMVAPSTVVCVANALGFATFKEFRHIFRQHLLAKGKVA</sequence>
<dbReference type="Proteomes" id="UP000282195">
    <property type="component" value="Plasmid pRCCGE525a"/>
</dbReference>
<dbReference type="AlphaFoldDB" id="A0A387G8G7"/>
<accession>A0A387G8G7</accession>
<organism evidence="2 3">
    <name type="scientific">Rhizobium jaguaris</name>
    <dbReference type="NCBI Taxonomy" id="1312183"/>
    <lineage>
        <taxon>Bacteria</taxon>
        <taxon>Pseudomonadati</taxon>
        <taxon>Pseudomonadota</taxon>
        <taxon>Alphaproteobacteria</taxon>
        <taxon>Hyphomicrobiales</taxon>
        <taxon>Rhizobiaceae</taxon>
        <taxon>Rhizobium/Agrobacterium group</taxon>
        <taxon>Rhizobium</taxon>
    </lineage>
</organism>
<dbReference type="OrthoDB" id="8284305at2"/>
<keyword evidence="3" id="KW-1185">Reference proteome</keyword>
<dbReference type="Gene3D" id="1.10.10.10">
    <property type="entry name" value="Winged helix-like DNA-binding domain superfamily/Winged helix DNA-binding domain"/>
    <property type="match status" value="1"/>
</dbReference>
<evidence type="ECO:0000313" key="2">
    <source>
        <dbReference type="EMBL" id="AYG64454.1"/>
    </source>
</evidence>
<dbReference type="RefSeq" id="WP_120709344.1">
    <property type="nucleotide sequence ID" value="NZ_CP032697.1"/>
</dbReference>
<feature type="domain" description="HTH rpiR-type" evidence="1">
    <location>
        <begin position="20"/>
        <end position="96"/>
    </location>
</feature>
<dbReference type="InterPro" id="IPR036388">
    <property type="entry name" value="WH-like_DNA-bd_sf"/>
</dbReference>
<keyword evidence="2" id="KW-0614">Plasmid</keyword>
<evidence type="ECO:0000259" key="1">
    <source>
        <dbReference type="PROSITE" id="PS51071"/>
    </source>
</evidence>
<dbReference type="KEGG" id="rjg:CCGE525_37650"/>
<name>A0A387G8G7_9HYPH</name>
<dbReference type="InterPro" id="IPR000281">
    <property type="entry name" value="HTH_RpiR"/>
</dbReference>
<dbReference type="PROSITE" id="PS51071">
    <property type="entry name" value="HTH_RPIR"/>
    <property type="match status" value="1"/>
</dbReference>
<evidence type="ECO:0000313" key="3">
    <source>
        <dbReference type="Proteomes" id="UP000282195"/>
    </source>
</evidence>
<gene>
    <name evidence="2" type="ORF">CCGE525_37650</name>
</gene>